<protein>
    <submittedName>
        <fullName evidence="5">Acetoin utilization protein AcuB</fullName>
    </submittedName>
</protein>
<evidence type="ECO:0000256" key="2">
    <source>
        <dbReference type="PROSITE-ProRule" id="PRU00703"/>
    </source>
</evidence>
<dbReference type="EMBL" id="LR792683">
    <property type="protein sequence ID" value="CAB3391737.1"/>
    <property type="molecule type" value="Genomic_DNA"/>
</dbReference>
<evidence type="ECO:0000256" key="1">
    <source>
        <dbReference type="ARBA" id="ARBA00022737"/>
    </source>
</evidence>
<dbReference type="EMBL" id="CP024955">
    <property type="protein sequence ID" value="ATY84281.1"/>
    <property type="molecule type" value="Genomic_DNA"/>
</dbReference>
<feature type="domain" description="ACT" evidence="4">
    <location>
        <begin position="138"/>
        <end position="211"/>
    </location>
</feature>
<dbReference type="Proteomes" id="UP000502196">
    <property type="component" value="Chromosome"/>
</dbReference>
<reference evidence="6 8" key="3">
    <citation type="submission" date="2020-04" db="EMBL/GenBank/DDBJ databases">
        <authorList>
            <person name="Hogendoorn C."/>
        </authorList>
    </citation>
    <scope>NUCLEOTIDE SEQUENCE [LARGE SCALE GENOMIC DNA]</scope>
    <source>
        <strain evidence="6">COOX1</strain>
    </source>
</reference>
<dbReference type="SMART" id="SM00116">
    <property type="entry name" value="CBS"/>
    <property type="match status" value="2"/>
</dbReference>
<dbReference type="Proteomes" id="UP000231932">
    <property type="component" value="Chromosome"/>
</dbReference>
<evidence type="ECO:0000313" key="8">
    <source>
        <dbReference type="Proteomes" id="UP000502196"/>
    </source>
</evidence>
<dbReference type="CDD" id="cd04584">
    <property type="entry name" value="CBS_pair_AcuB_like"/>
    <property type="match status" value="1"/>
</dbReference>
<accession>A0A2K8N4A6</accession>
<dbReference type="InterPro" id="IPR000644">
    <property type="entry name" value="CBS_dom"/>
</dbReference>
<dbReference type="CDD" id="cd04883">
    <property type="entry name" value="ACT_AcuB"/>
    <property type="match status" value="1"/>
</dbReference>
<dbReference type="InterPro" id="IPR002912">
    <property type="entry name" value="ACT_dom"/>
</dbReference>
<dbReference type="KEGG" id="kyr:CVV65_04375"/>
<dbReference type="InterPro" id="IPR046342">
    <property type="entry name" value="CBS_dom_sf"/>
</dbReference>
<dbReference type="InterPro" id="IPR045865">
    <property type="entry name" value="ACT-like_dom_sf"/>
</dbReference>
<dbReference type="AlphaFoldDB" id="A0A2K8N4A6"/>
<feature type="domain" description="CBS" evidence="3">
    <location>
        <begin position="77"/>
        <end position="136"/>
    </location>
</feature>
<dbReference type="SUPFAM" id="SSF54631">
    <property type="entry name" value="CBS-domain pair"/>
    <property type="match status" value="1"/>
</dbReference>
<evidence type="ECO:0000313" key="7">
    <source>
        <dbReference type="Proteomes" id="UP000231932"/>
    </source>
</evidence>
<sequence>MLVEQIMTRNVVTVTPETALTDALQLTRLRRIRHLPVVENERLVGIVSDRDMRDVCPSVLDPDWEAKVQGLRIEHCMKRDVVTVEPWNFIEDAAAEMYRRKVSCLPVLDQDRVVGILTERDILHTLLGMMGVLEPSSRIEVELPNRPGGLADVADILRARRINASSVLIFPGKTPDTRHLVLRVQTMDPRRIIDDIKAAGHRVLGPFSDGGRGE</sequence>
<dbReference type="RefSeq" id="WP_100667108.1">
    <property type="nucleotide sequence ID" value="NZ_CP024955.1"/>
</dbReference>
<dbReference type="Gene3D" id="3.10.580.10">
    <property type="entry name" value="CBS-domain"/>
    <property type="match status" value="1"/>
</dbReference>
<evidence type="ECO:0000259" key="3">
    <source>
        <dbReference type="PROSITE" id="PS51371"/>
    </source>
</evidence>
<keyword evidence="7" id="KW-1185">Reference proteome</keyword>
<evidence type="ECO:0000313" key="6">
    <source>
        <dbReference type="EMBL" id="CAB3391737.1"/>
    </source>
</evidence>
<dbReference type="PROSITE" id="PS51371">
    <property type="entry name" value="CBS"/>
    <property type="match status" value="2"/>
</dbReference>
<dbReference type="PANTHER" id="PTHR48108:SF2">
    <property type="entry name" value="ACETOIN UTILIZATION PROTEIN ACUB"/>
    <property type="match status" value="1"/>
</dbReference>
<name>A0A2K8N4A6_9BACL</name>
<dbReference type="PROSITE" id="PS51671">
    <property type="entry name" value="ACT"/>
    <property type="match status" value="1"/>
</dbReference>
<dbReference type="Pfam" id="PF00571">
    <property type="entry name" value="CBS"/>
    <property type="match status" value="2"/>
</dbReference>
<organism evidence="5 7">
    <name type="scientific">Kyrpidia spormannii</name>
    <dbReference type="NCBI Taxonomy" id="2055160"/>
    <lineage>
        <taxon>Bacteria</taxon>
        <taxon>Bacillati</taxon>
        <taxon>Bacillota</taxon>
        <taxon>Bacilli</taxon>
        <taxon>Bacillales</taxon>
        <taxon>Alicyclobacillaceae</taxon>
        <taxon>Kyrpidia</taxon>
    </lineage>
</organism>
<dbReference type="OrthoDB" id="9781631at2"/>
<reference evidence="7" key="1">
    <citation type="submission" date="2017-11" db="EMBL/GenBank/DDBJ databases">
        <title>Complete Genome Sequence of Kyrpidia sp. Strain EA-1, a thermophilic, hydrogen-oxidizing Bacterium, isolated from the Azores.</title>
        <authorList>
            <person name="Reiner J.E."/>
            <person name="Lapp C.J."/>
            <person name="Bunk B."/>
            <person name="Gescher J."/>
        </authorList>
    </citation>
    <scope>NUCLEOTIDE SEQUENCE [LARGE SCALE GENOMIC DNA]</scope>
    <source>
        <strain evidence="7">EA-1</strain>
    </source>
</reference>
<dbReference type="InterPro" id="IPR051462">
    <property type="entry name" value="CBS_domain-containing"/>
</dbReference>
<dbReference type="PANTHER" id="PTHR48108">
    <property type="entry name" value="CBS DOMAIN-CONTAINING PROTEIN CBSX2, CHLOROPLASTIC"/>
    <property type="match status" value="1"/>
</dbReference>
<proteinExistence type="predicted"/>
<evidence type="ECO:0000313" key="5">
    <source>
        <dbReference type="EMBL" id="ATY84281.1"/>
    </source>
</evidence>
<evidence type="ECO:0000259" key="4">
    <source>
        <dbReference type="PROSITE" id="PS51671"/>
    </source>
</evidence>
<dbReference type="Gene3D" id="3.30.70.260">
    <property type="match status" value="1"/>
</dbReference>
<dbReference type="SUPFAM" id="SSF55021">
    <property type="entry name" value="ACT-like"/>
    <property type="match status" value="1"/>
</dbReference>
<feature type="domain" description="CBS" evidence="3">
    <location>
        <begin position="7"/>
        <end position="62"/>
    </location>
</feature>
<gene>
    <name evidence="6" type="ORF">COOX1_1060</name>
    <name evidence="5" type="ORF">CVV65_04375</name>
</gene>
<reference evidence="5" key="2">
    <citation type="journal article" date="2018" name="Genome Announc.">
        <title>Complete Genome Sequence of Kyrpidia sp. Strain EA-1, a Thermophilic Knallgas Bacterium, Isolated from the Azores.</title>
        <authorList>
            <person name="Reiner J.E."/>
            <person name="Lapp C.J."/>
            <person name="Bunk B."/>
            <person name="Sproer C."/>
            <person name="Overmann J."/>
            <person name="Gescher J."/>
        </authorList>
    </citation>
    <scope>NUCLEOTIDE SEQUENCE</scope>
    <source>
        <strain evidence="5">EA-1</strain>
    </source>
</reference>
<keyword evidence="1" id="KW-0677">Repeat</keyword>
<keyword evidence="2" id="KW-0129">CBS domain</keyword>